<dbReference type="GO" id="GO:0016787">
    <property type="term" value="F:hydrolase activity"/>
    <property type="evidence" value="ECO:0007669"/>
    <property type="project" value="UniProtKB-KW"/>
</dbReference>
<dbReference type="InterPro" id="IPR050300">
    <property type="entry name" value="GDXG_lipolytic_enzyme"/>
</dbReference>
<feature type="domain" description="Alpha/beta hydrolase fold-3" evidence="2">
    <location>
        <begin position="78"/>
        <end position="283"/>
    </location>
</feature>
<dbReference type="SUPFAM" id="SSF53474">
    <property type="entry name" value="alpha/beta-Hydrolases"/>
    <property type="match status" value="1"/>
</dbReference>
<proteinExistence type="predicted"/>
<evidence type="ECO:0000259" key="2">
    <source>
        <dbReference type="Pfam" id="PF07859"/>
    </source>
</evidence>
<evidence type="ECO:0000313" key="4">
    <source>
        <dbReference type="Proteomes" id="UP000239563"/>
    </source>
</evidence>
<sequence>MAFSILSPWYWYLKFIATVVRTGVYLKRGTQHYLRNRPLPAGIVRETLQVPSRDKGRMIGVDLYRPAGAAASAKLPVVVNWHGSGFVIPSWGEDREYIVQAVKALGCIVLDCDYRKGPEHTYPSGHDDAEDVVGWVLSQTQRFDVSKVALSGFSAGAGMALYTGNFYGADKIRAISALYPPVSVAPPPNPKPVPYEPRSGIYLAPGMVRLFNDSYLPIVSTRQEPRFRIRGLETSRFPNHIYIACGDVDLLHKDAKEYFAELKQTEKAKSITFVSVEREEHGWDKMPVVPESVKARDDAYRQMFDNIRTAFSS</sequence>
<dbReference type="Gene3D" id="3.40.50.1820">
    <property type="entry name" value="alpha/beta hydrolase"/>
    <property type="match status" value="1"/>
</dbReference>
<evidence type="ECO:0000313" key="3">
    <source>
        <dbReference type="EMBL" id="SJX60689.1"/>
    </source>
</evidence>
<dbReference type="InterPro" id="IPR029058">
    <property type="entry name" value="AB_hydrolase_fold"/>
</dbReference>
<reference evidence="3 4" key="1">
    <citation type="submission" date="2017-02" db="EMBL/GenBank/DDBJ databases">
        <authorList>
            <person name="Peterson S.W."/>
        </authorList>
    </citation>
    <scope>NUCLEOTIDE SEQUENCE [LARGE SCALE GENOMIC DNA]</scope>
    <source>
        <strain evidence="3 4">SRS1_H2-8</strain>
    </source>
</reference>
<dbReference type="InterPro" id="IPR013094">
    <property type="entry name" value="AB_hydrolase_3"/>
</dbReference>
<protein>
    <submittedName>
        <fullName evidence="3">Related to triacylglycerol lipase</fullName>
    </submittedName>
</protein>
<accession>A0A2N8U7J0</accession>
<dbReference type="AlphaFoldDB" id="A0A2N8U7J0"/>
<dbReference type="EMBL" id="LT795054">
    <property type="protein sequence ID" value="SJX60689.1"/>
    <property type="molecule type" value="Genomic_DNA"/>
</dbReference>
<dbReference type="PANTHER" id="PTHR48081:SF3">
    <property type="entry name" value="ALPHA_BETA HYDROLASE FOLD-3 DOMAIN-CONTAINING PROTEIN"/>
    <property type="match status" value="1"/>
</dbReference>
<dbReference type="Pfam" id="PF07859">
    <property type="entry name" value="Abhydrolase_3"/>
    <property type="match status" value="1"/>
</dbReference>
<keyword evidence="1" id="KW-0378">Hydrolase</keyword>
<name>A0A2N8U7J0_9BASI</name>
<dbReference type="Proteomes" id="UP000239563">
    <property type="component" value="Chromosome I"/>
</dbReference>
<organism evidence="3 4">
    <name type="scientific">Sporisorium reilianum f. sp. reilianum</name>
    <dbReference type="NCBI Taxonomy" id="72559"/>
    <lineage>
        <taxon>Eukaryota</taxon>
        <taxon>Fungi</taxon>
        <taxon>Dikarya</taxon>
        <taxon>Basidiomycota</taxon>
        <taxon>Ustilaginomycotina</taxon>
        <taxon>Ustilaginomycetes</taxon>
        <taxon>Ustilaginales</taxon>
        <taxon>Ustilaginaceae</taxon>
        <taxon>Sporisorium</taxon>
    </lineage>
</organism>
<dbReference type="PANTHER" id="PTHR48081">
    <property type="entry name" value="AB HYDROLASE SUPERFAMILY PROTEIN C4A8.06C"/>
    <property type="match status" value="1"/>
</dbReference>
<gene>
    <name evidence="3" type="ORF">SRS1_11917</name>
</gene>
<evidence type="ECO:0000256" key="1">
    <source>
        <dbReference type="ARBA" id="ARBA00022801"/>
    </source>
</evidence>